<sequence>MVVDNSILEPKTIATSPNSGGEVLAANFNRSSVSGSQPSATSDSPLVLVWQSAVPEVKTMVSKKVPLVRKISPNWGNIKAMEKLRLVDVDYSKPAQLHEFLVDDHRGKF</sequence>
<name>A0ABD2YTY4_9GENT</name>
<dbReference type="AlphaFoldDB" id="A0ABD2YTY4"/>
<evidence type="ECO:0000313" key="2">
    <source>
        <dbReference type="Proteomes" id="UP001630127"/>
    </source>
</evidence>
<organism evidence="1 2">
    <name type="scientific">Cinchona calisaya</name>
    <dbReference type="NCBI Taxonomy" id="153742"/>
    <lineage>
        <taxon>Eukaryota</taxon>
        <taxon>Viridiplantae</taxon>
        <taxon>Streptophyta</taxon>
        <taxon>Embryophyta</taxon>
        <taxon>Tracheophyta</taxon>
        <taxon>Spermatophyta</taxon>
        <taxon>Magnoliopsida</taxon>
        <taxon>eudicotyledons</taxon>
        <taxon>Gunneridae</taxon>
        <taxon>Pentapetalae</taxon>
        <taxon>asterids</taxon>
        <taxon>lamiids</taxon>
        <taxon>Gentianales</taxon>
        <taxon>Rubiaceae</taxon>
        <taxon>Cinchonoideae</taxon>
        <taxon>Cinchoneae</taxon>
        <taxon>Cinchona</taxon>
    </lineage>
</organism>
<comment type="caution">
    <text evidence="1">The sequence shown here is derived from an EMBL/GenBank/DDBJ whole genome shotgun (WGS) entry which is preliminary data.</text>
</comment>
<accession>A0ABD2YTY4</accession>
<keyword evidence="2" id="KW-1185">Reference proteome</keyword>
<protein>
    <submittedName>
        <fullName evidence="1">Uncharacterized protein</fullName>
    </submittedName>
</protein>
<evidence type="ECO:0000313" key="1">
    <source>
        <dbReference type="EMBL" id="KAL3510331.1"/>
    </source>
</evidence>
<reference evidence="1 2" key="1">
    <citation type="submission" date="2024-11" db="EMBL/GenBank/DDBJ databases">
        <title>A near-complete genome assembly of Cinchona calisaya.</title>
        <authorList>
            <person name="Lian D.C."/>
            <person name="Zhao X.W."/>
            <person name="Wei L."/>
        </authorList>
    </citation>
    <scope>NUCLEOTIDE SEQUENCE [LARGE SCALE GENOMIC DNA]</scope>
    <source>
        <tissue evidence="1">Nenye</tissue>
    </source>
</reference>
<dbReference type="Proteomes" id="UP001630127">
    <property type="component" value="Unassembled WGS sequence"/>
</dbReference>
<proteinExistence type="predicted"/>
<dbReference type="EMBL" id="JBJUIK010000012">
    <property type="protein sequence ID" value="KAL3510331.1"/>
    <property type="molecule type" value="Genomic_DNA"/>
</dbReference>
<gene>
    <name evidence="1" type="ORF">ACH5RR_029732</name>
</gene>